<dbReference type="EMBL" id="AORV01000028">
    <property type="protein sequence ID" value="EMS72281.1"/>
    <property type="molecule type" value="Genomic_DNA"/>
</dbReference>
<comment type="caution">
    <text evidence="10">The sequence shown here is derived from an EMBL/GenBank/DDBJ whole genome shotgun (WGS) entry which is preliminary data.</text>
</comment>
<keyword evidence="5 8" id="KW-1133">Transmembrane helix</keyword>
<dbReference type="Pfam" id="PF12821">
    <property type="entry name" value="ThrE_2"/>
    <property type="match status" value="1"/>
</dbReference>
<comment type="subcellular location">
    <subcellularLocation>
        <location evidence="1">Cell membrane</location>
        <topology evidence="1">Multi-pass membrane protein</topology>
    </subcellularLocation>
</comment>
<feature type="transmembrane region" description="Helical" evidence="8">
    <location>
        <begin position="30"/>
        <end position="48"/>
    </location>
</feature>
<dbReference type="RefSeq" id="WP_004625274.1">
    <property type="nucleotide sequence ID" value="NZ_AORV01000028.1"/>
</dbReference>
<name>S0FPK6_RUMCE</name>
<dbReference type="AlphaFoldDB" id="S0FPK6"/>
<dbReference type="GO" id="GO:0015744">
    <property type="term" value="P:succinate transport"/>
    <property type="evidence" value="ECO:0007669"/>
    <property type="project" value="TreeGrafter"/>
</dbReference>
<protein>
    <recommendedName>
        <fullName evidence="9">Threonine/Serine exporter ThrE domain-containing protein</fullName>
    </recommendedName>
</protein>
<dbReference type="PANTHER" id="PTHR34390">
    <property type="entry name" value="UPF0442 PROTEIN YJJB-RELATED"/>
    <property type="match status" value="1"/>
</dbReference>
<feature type="domain" description="Threonine/Serine exporter ThrE" evidence="9">
    <location>
        <begin position="8"/>
        <end position="136"/>
    </location>
</feature>
<proteinExistence type="inferred from homology"/>
<feature type="transmembrane region" description="Helical" evidence="8">
    <location>
        <begin position="6"/>
        <end position="23"/>
    </location>
</feature>
<evidence type="ECO:0000256" key="6">
    <source>
        <dbReference type="ARBA" id="ARBA00023136"/>
    </source>
</evidence>
<evidence type="ECO:0000256" key="8">
    <source>
        <dbReference type="SAM" id="Phobius"/>
    </source>
</evidence>
<evidence type="ECO:0000256" key="3">
    <source>
        <dbReference type="ARBA" id="ARBA00022519"/>
    </source>
</evidence>
<dbReference type="Proteomes" id="UP000014155">
    <property type="component" value="Unassembled WGS sequence"/>
</dbReference>
<keyword evidence="3" id="KW-0997">Cell inner membrane</keyword>
<evidence type="ECO:0000256" key="5">
    <source>
        <dbReference type="ARBA" id="ARBA00022989"/>
    </source>
</evidence>
<accession>S0FPK6</accession>
<keyword evidence="2" id="KW-1003">Cell membrane</keyword>
<evidence type="ECO:0000256" key="4">
    <source>
        <dbReference type="ARBA" id="ARBA00022692"/>
    </source>
</evidence>
<feature type="transmembrane region" description="Helical" evidence="8">
    <location>
        <begin position="83"/>
        <end position="105"/>
    </location>
</feature>
<feature type="transmembrane region" description="Helical" evidence="8">
    <location>
        <begin position="117"/>
        <end position="140"/>
    </location>
</feature>
<keyword evidence="11" id="KW-1185">Reference proteome</keyword>
<evidence type="ECO:0000259" key="9">
    <source>
        <dbReference type="Pfam" id="PF12821"/>
    </source>
</evidence>
<reference evidence="10 11" key="1">
    <citation type="journal article" date="2013" name="Genome Announc.">
        <title>Draft Genome Sequence of the Cellulolytic, Mesophilic, Anaerobic Bacterium Clostridium termitidis Strain CT1112 (DSM 5398).</title>
        <authorList>
            <person name="Lal S."/>
            <person name="Ramachandran U."/>
            <person name="Zhang X."/>
            <person name="Munir R."/>
            <person name="Sparling R."/>
            <person name="Levin D.B."/>
        </authorList>
    </citation>
    <scope>NUCLEOTIDE SEQUENCE [LARGE SCALE GENOMIC DNA]</scope>
    <source>
        <strain evidence="10 11">CT1112</strain>
    </source>
</reference>
<comment type="similarity">
    <text evidence="7">Belongs to the ThrE exporter (TC 2.A.79) family.</text>
</comment>
<dbReference type="GO" id="GO:0005886">
    <property type="term" value="C:plasma membrane"/>
    <property type="evidence" value="ECO:0007669"/>
    <property type="project" value="UniProtKB-SubCell"/>
</dbReference>
<dbReference type="InterPro" id="IPR050539">
    <property type="entry name" value="ThrE_Dicarb/AminoAcid_Exp"/>
</dbReference>
<organism evidence="10 11">
    <name type="scientific">Ruminiclostridium cellobioparum subsp. termitidis CT1112</name>
    <dbReference type="NCBI Taxonomy" id="1195236"/>
    <lineage>
        <taxon>Bacteria</taxon>
        <taxon>Bacillati</taxon>
        <taxon>Bacillota</taxon>
        <taxon>Clostridia</taxon>
        <taxon>Eubacteriales</taxon>
        <taxon>Oscillospiraceae</taxon>
        <taxon>Ruminiclostridium</taxon>
    </lineage>
</organism>
<evidence type="ECO:0000313" key="10">
    <source>
        <dbReference type="EMBL" id="EMS72281.1"/>
    </source>
</evidence>
<keyword evidence="4 8" id="KW-0812">Transmembrane</keyword>
<evidence type="ECO:0000256" key="7">
    <source>
        <dbReference type="ARBA" id="ARBA00034125"/>
    </source>
</evidence>
<evidence type="ECO:0000313" key="11">
    <source>
        <dbReference type="Proteomes" id="UP000014155"/>
    </source>
</evidence>
<dbReference type="STRING" id="1195236.CTER_1822"/>
<keyword evidence="6 8" id="KW-0472">Membrane</keyword>
<dbReference type="PANTHER" id="PTHR34390:SF1">
    <property type="entry name" value="SUCCINATE TRANSPORTER SUBUNIT YJJB-RELATED"/>
    <property type="match status" value="1"/>
</dbReference>
<dbReference type="PATRIC" id="fig|1195236.3.peg.2146"/>
<dbReference type="eggNOG" id="COG3610">
    <property type="taxonomic scope" value="Bacteria"/>
</dbReference>
<gene>
    <name evidence="10" type="ORF">CTER_1822</name>
</gene>
<evidence type="ECO:0000256" key="1">
    <source>
        <dbReference type="ARBA" id="ARBA00004651"/>
    </source>
</evidence>
<dbReference type="InterPro" id="IPR024528">
    <property type="entry name" value="ThrE_2"/>
</dbReference>
<sequence>MSTVQLLQVVIAFFGSIFPAVLFNIDRKKIGWAGLSGALGWSAYLLVFNVTQNAIASTFVGAVVVGCYSESLARKLKTPAFEFLIPGIFPLVPGFTAYTALRYIAENNMSQALSKGVLALAVGGSIGFGIMLSTTIFKFFTKLKNIRLYGKS</sequence>
<evidence type="ECO:0000256" key="2">
    <source>
        <dbReference type="ARBA" id="ARBA00022475"/>
    </source>
</evidence>